<dbReference type="PANTHER" id="PTHR43181:SF1">
    <property type="entry name" value="2-C-METHYL-D-ERYTHRITOL 2,4-CYCLODIPHOSPHATE SYNTHASE, CHLOROPLASTIC"/>
    <property type="match status" value="1"/>
</dbReference>
<evidence type="ECO:0000256" key="1">
    <source>
        <dbReference type="ARBA" id="ARBA00000200"/>
    </source>
</evidence>
<gene>
    <name evidence="8" type="primary">ispF</name>
    <name evidence="11" type="ORF">H0S81_07655</name>
</gene>
<comment type="function">
    <text evidence="8">Involved in the biosynthesis of isopentenyl diphosphate (IPP) and dimethylallyl diphosphate (DMAPP), two major building blocks of isoprenoid compounds. Catalyzes the conversion of 4-diphosphocytidyl-2-C-methyl-D-erythritol 2-phosphate (CDP-ME2P) to 2-C-methyl-D-erythritol 2,4-cyclodiphosphate (ME-CPP) with a corresponding release of cytidine 5-monophosphate (CMP).</text>
</comment>
<comment type="pathway">
    <text evidence="2 8">Isoprenoid biosynthesis; isopentenyl diphosphate biosynthesis via DXP pathway; isopentenyl diphosphate from 1-deoxy-D-xylulose 5-phosphate: step 4/6.</text>
</comment>
<feature type="binding site" evidence="8">
    <location>
        <position position="15"/>
    </location>
    <ligand>
        <name>a divalent metal cation</name>
        <dbReference type="ChEBI" id="CHEBI:60240"/>
    </ligand>
</feature>
<accession>A0A931CRF1</accession>
<comment type="caution">
    <text evidence="8">Lacks conserved residue(s) required for the propagation of feature annotation.</text>
</comment>
<dbReference type="SUPFAM" id="SSF69765">
    <property type="entry name" value="IpsF-like"/>
    <property type="match status" value="1"/>
</dbReference>
<dbReference type="HAMAP" id="MF_00107">
    <property type="entry name" value="IspF"/>
    <property type="match status" value="1"/>
</dbReference>
<dbReference type="EMBL" id="JACCQK010000446">
    <property type="protein sequence ID" value="MBG0779787.1"/>
    <property type="molecule type" value="Genomic_DNA"/>
</dbReference>
<evidence type="ECO:0000256" key="7">
    <source>
        <dbReference type="ARBA" id="ARBA00023239"/>
    </source>
</evidence>
<proteinExistence type="inferred from homology"/>
<dbReference type="GO" id="GO:0008685">
    <property type="term" value="F:2-C-methyl-D-erythritol 2,4-cyclodiphosphate synthase activity"/>
    <property type="evidence" value="ECO:0007669"/>
    <property type="project" value="UniProtKB-UniRule"/>
</dbReference>
<keyword evidence="7 8" id="KW-0456">Lyase</keyword>
<feature type="binding site" evidence="8">
    <location>
        <begin position="13"/>
        <end position="15"/>
    </location>
    <ligand>
        <name>4-CDP-2-C-methyl-D-erythritol 2-phosphate</name>
        <dbReference type="ChEBI" id="CHEBI:57919"/>
    </ligand>
</feature>
<dbReference type="InterPro" id="IPR003526">
    <property type="entry name" value="MECDP_synthase"/>
</dbReference>
<feature type="binding site" evidence="8">
    <location>
        <position position="147"/>
    </location>
    <ligand>
        <name>4-CDP-2-C-methyl-D-erythritol 2-phosphate</name>
        <dbReference type="ChEBI" id="CHEBI:57919"/>
    </ligand>
</feature>
<comment type="cofactor">
    <cofactor evidence="8">
        <name>a divalent metal cation</name>
        <dbReference type="ChEBI" id="CHEBI:60240"/>
    </cofactor>
    <text evidence="8">Binds 1 divalent metal cation per subunit.</text>
</comment>
<comment type="caution">
    <text evidence="11">The sequence shown here is derived from an EMBL/GenBank/DDBJ whole genome shotgun (WGS) entry which is preliminary data.</text>
</comment>
<evidence type="ECO:0000256" key="6">
    <source>
        <dbReference type="ARBA" id="ARBA00023229"/>
    </source>
</evidence>
<dbReference type="InterPro" id="IPR020555">
    <property type="entry name" value="MECDP_synthase_CS"/>
</dbReference>
<comment type="catalytic activity">
    <reaction evidence="1 8 9">
        <text>4-CDP-2-C-methyl-D-erythritol 2-phosphate = 2-C-methyl-D-erythritol 2,4-cyclic diphosphate + CMP</text>
        <dbReference type="Rhea" id="RHEA:23864"/>
        <dbReference type="ChEBI" id="CHEBI:57919"/>
        <dbReference type="ChEBI" id="CHEBI:58483"/>
        <dbReference type="ChEBI" id="CHEBI:60377"/>
        <dbReference type="EC" id="4.6.1.12"/>
    </reaction>
</comment>
<evidence type="ECO:0000259" key="10">
    <source>
        <dbReference type="Pfam" id="PF02542"/>
    </source>
</evidence>
<sequence>METLDIRIGMGTDVHAFAPDRDLILGGVMIDHDMGLAGHSDADVLIHAVCDAILGAAGLGDIGDLFPDTDPKYKDIDSRILLATCARNLAQAGYRIMNLDCTVFAQVPKLGHKKQEMAASMAETLEISPGCVNVKATTTEHLGFIGRKQGIAAQAIVLIAAQTNPNIRET</sequence>
<evidence type="ECO:0000256" key="4">
    <source>
        <dbReference type="ARBA" id="ARBA00012579"/>
    </source>
</evidence>
<dbReference type="EC" id="4.6.1.12" evidence="4 8"/>
<feature type="binding site" evidence="8">
    <location>
        <begin position="137"/>
        <end position="140"/>
    </location>
    <ligand>
        <name>4-CDP-2-C-methyl-D-erythritol 2-phosphate</name>
        <dbReference type="ChEBI" id="CHEBI:57919"/>
    </ligand>
</feature>
<dbReference type="AlphaFoldDB" id="A0A931CRF1"/>
<keyword evidence="5 8" id="KW-0479">Metal-binding</keyword>
<reference evidence="11" key="1">
    <citation type="submission" date="2020-07" db="EMBL/GenBank/DDBJ databases">
        <title>Severe corrosion of carbon steel in oil field produced water can be linked to methanogenic archaea containing a special type of NiFe hydrogenase.</title>
        <authorList>
            <person name="Lahme S."/>
            <person name="Mand J."/>
            <person name="Longwell J."/>
            <person name="Smith R."/>
            <person name="Enning D."/>
        </authorList>
    </citation>
    <scope>NUCLEOTIDE SEQUENCE</scope>
    <source>
        <strain evidence="11">MIC098Bin6</strain>
    </source>
</reference>
<comment type="similarity">
    <text evidence="3 8 9">Belongs to the IspF family.</text>
</comment>
<feature type="site" description="Transition state stabilizer" evidence="8">
    <location>
        <position position="39"/>
    </location>
</feature>
<feature type="binding site" evidence="8">
    <location>
        <begin position="39"/>
        <end position="40"/>
    </location>
    <ligand>
        <name>4-CDP-2-C-methyl-D-erythritol 2-phosphate</name>
        <dbReference type="ChEBI" id="CHEBI:57919"/>
    </ligand>
</feature>
<keyword evidence="6 8" id="KW-0414">Isoprene biosynthesis</keyword>
<dbReference type="PROSITE" id="PS01350">
    <property type="entry name" value="ISPF"/>
    <property type="match status" value="1"/>
</dbReference>
<feature type="binding site" evidence="8">
    <location>
        <position position="144"/>
    </location>
    <ligand>
        <name>4-CDP-2-C-methyl-D-erythritol 2-phosphate</name>
        <dbReference type="ChEBI" id="CHEBI:57919"/>
    </ligand>
</feature>
<dbReference type="CDD" id="cd00554">
    <property type="entry name" value="MECDP_synthase"/>
    <property type="match status" value="1"/>
</dbReference>
<evidence type="ECO:0000256" key="3">
    <source>
        <dbReference type="ARBA" id="ARBA00008480"/>
    </source>
</evidence>
<feature type="binding site" evidence="8">
    <location>
        <begin position="61"/>
        <end position="63"/>
    </location>
    <ligand>
        <name>4-CDP-2-C-methyl-D-erythritol 2-phosphate</name>
        <dbReference type="ChEBI" id="CHEBI:57919"/>
    </ligand>
</feature>
<dbReference type="Pfam" id="PF02542">
    <property type="entry name" value="YgbB"/>
    <property type="match status" value="1"/>
</dbReference>
<dbReference type="NCBIfam" id="TIGR00151">
    <property type="entry name" value="ispF"/>
    <property type="match status" value="1"/>
</dbReference>
<evidence type="ECO:0000256" key="9">
    <source>
        <dbReference type="RuleBase" id="RU004395"/>
    </source>
</evidence>
<comment type="subunit">
    <text evidence="8">Homotrimer.</text>
</comment>
<dbReference type="Proteomes" id="UP000706172">
    <property type="component" value="Unassembled WGS sequence"/>
</dbReference>
<protein>
    <recommendedName>
        <fullName evidence="4 8">2-C-methyl-D-erythritol 2,4-cyclodiphosphate synthase</fullName>
        <shortName evidence="8">MECDP-synthase</shortName>
        <shortName evidence="8">MECPP-synthase</shortName>
        <shortName evidence="8">MECPS</shortName>
        <ecNumber evidence="4 8">4.6.1.12</ecNumber>
    </recommendedName>
</protein>
<dbReference type="GO" id="GO:0016114">
    <property type="term" value="P:terpenoid biosynthetic process"/>
    <property type="evidence" value="ECO:0007669"/>
    <property type="project" value="InterPro"/>
</dbReference>
<dbReference type="InterPro" id="IPR036571">
    <property type="entry name" value="MECDP_synthase_sf"/>
</dbReference>
<dbReference type="GO" id="GO:0046872">
    <property type="term" value="F:metal ion binding"/>
    <property type="evidence" value="ECO:0007669"/>
    <property type="project" value="UniProtKB-KW"/>
</dbReference>
<evidence type="ECO:0000313" key="12">
    <source>
        <dbReference type="Proteomes" id="UP000706172"/>
    </source>
</evidence>
<feature type="domain" description="2-C-methyl-D-erythritol 2,4-cyclodiphosphate synthase" evidence="10">
    <location>
        <begin position="6"/>
        <end position="159"/>
    </location>
</feature>
<dbReference type="GO" id="GO:0019288">
    <property type="term" value="P:isopentenyl diphosphate biosynthetic process, methylerythritol 4-phosphate pathway"/>
    <property type="evidence" value="ECO:0007669"/>
    <property type="project" value="UniProtKB-UniRule"/>
</dbReference>
<evidence type="ECO:0000256" key="2">
    <source>
        <dbReference type="ARBA" id="ARBA00004709"/>
    </source>
</evidence>
<organism evidence="11 12">
    <name type="scientific">Desulfotignum balticum</name>
    <dbReference type="NCBI Taxonomy" id="115781"/>
    <lineage>
        <taxon>Bacteria</taxon>
        <taxon>Pseudomonadati</taxon>
        <taxon>Thermodesulfobacteriota</taxon>
        <taxon>Desulfobacteria</taxon>
        <taxon>Desulfobacterales</taxon>
        <taxon>Desulfobacteraceae</taxon>
        <taxon>Desulfotignum</taxon>
    </lineage>
</organism>
<evidence type="ECO:0000313" key="11">
    <source>
        <dbReference type="EMBL" id="MBG0779787.1"/>
    </source>
</evidence>
<dbReference type="PANTHER" id="PTHR43181">
    <property type="entry name" value="2-C-METHYL-D-ERYTHRITOL 2,4-CYCLODIPHOSPHATE SYNTHASE, CHLOROPLASTIC"/>
    <property type="match status" value="1"/>
</dbReference>
<feature type="site" description="Transition state stabilizer" evidence="8">
    <location>
        <position position="138"/>
    </location>
</feature>
<dbReference type="Gene3D" id="3.30.1330.50">
    <property type="entry name" value="2-C-methyl-D-erythritol 2,4-cyclodiphosphate synthase"/>
    <property type="match status" value="1"/>
</dbReference>
<name>A0A931CRF1_9BACT</name>
<feature type="binding site" evidence="8">
    <location>
        <position position="47"/>
    </location>
    <ligand>
        <name>a divalent metal cation</name>
        <dbReference type="ChEBI" id="CHEBI:60240"/>
    </ligand>
</feature>
<feature type="binding site" evidence="8">
    <location>
        <position position="13"/>
    </location>
    <ligand>
        <name>a divalent metal cation</name>
        <dbReference type="ChEBI" id="CHEBI:60240"/>
    </ligand>
</feature>
<evidence type="ECO:0000256" key="5">
    <source>
        <dbReference type="ARBA" id="ARBA00022723"/>
    </source>
</evidence>
<evidence type="ECO:0000256" key="8">
    <source>
        <dbReference type="HAMAP-Rule" id="MF_00107"/>
    </source>
</evidence>
<dbReference type="FunFam" id="3.30.1330.50:FF:000001">
    <property type="entry name" value="2-C-methyl-D-erythritol 2,4-cyclodiphosphate synthase"/>
    <property type="match status" value="1"/>
</dbReference>
<feature type="binding site" evidence="8">
    <location>
        <begin position="66"/>
        <end position="70"/>
    </location>
    <ligand>
        <name>4-CDP-2-C-methyl-D-erythritol 2-phosphate</name>
        <dbReference type="ChEBI" id="CHEBI:57919"/>
    </ligand>
</feature>